<dbReference type="RefSeq" id="WP_133576641.1">
    <property type="nucleotide sequence ID" value="NZ_SNYC01000005.1"/>
</dbReference>
<dbReference type="PANTHER" id="PTHR30472">
    <property type="entry name" value="FERRIC ENTEROBACTIN TRANSPORT SYSTEM PERMEASE PROTEIN"/>
    <property type="match status" value="1"/>
</dbReference>
<dbReference type="CDD" id="cd06550">
    <property type="entry name" value="TM_ABC_iron-siderophores_like"/>
    <property type="match status" value="1"/>
</dbReference>
<dbReference type="FunFam" id="1.10.3470.10:FF:000001">
    <property type="entry name" value="Vitamin B12 ABC transporter permease BtuC"/>
    <property type="match status" value="1"/>
</dbReference>
<dbReference type="SUPFAM" id="SSF81345">
    <property type="entry name" value="ABC transporter involved in vitamin B12 uptake, BtuC"/>
    <property type="match status" value="1"/>
</dbReference>
<evidence type="ECO:0000256" key="8">
    <source>
        <dbReference type="SAM" id="Phobius"/>
    </source>
</evidence>
<name>A0A4R6SSH2_9SPHI</name>
<feature type="transmembrane region" description="Helical" evidence="8">
    <location>
        <begin position="257"/>
        <end position="284"/>
    </location>
</feature>
<feature type="transmembrane region" description="Helical" evidence="8">
    <location>
        <begin position="164"/>
        <end position="187"/>
    </location>
</feature>
<sequence>MGVEGSFKKKIIYISLSAGLLLAILFSLGMGAMKIPVLDVLAIFLNKTGLAAHITVDPMYENVLQFVRLPRVLLGLLVGAALGISGSAIQGIFRNPLAEPGLIGISAGASFMAVSIIGLEFVLFAGLGKVLGFYLLAFGSFAGAGIAAMLVYQLSKTDGKPNVATMLLAGIAINALAGALTGLITYLADEQQLRTITFWMLGSLGGANWQVVNSLFPFVLIPVICLPFYSKGLNLFAIGEHQAEQIGLNPGRIKARVVFLATLAVGASVSVTGIIGFVGLLVPHTIRLMGGVDHKFVLPASALLGALVLTLSDMLARTVAAPIELPIGVITALLGTPVFLYILVKDKKKILY</sequence>
<dbReference type="AlphaFoldDB" id="A0A4R6SSH2"/>
<comment type="caution">
    <text evidence="9">The sequence shown here is derived from an EMBL/GenBank/DDBJ whole genome shotgun (WGS) entry which is preliminary data.</text>
</comment>
<feature type="transmembrane region" description="Helical" evidence="8">
    <location>
        <begin position="101"/>
        <end position="125"/>
    </location>
</feature>
<evidence type="ECO:0000256" key="6">
    <source>
        <dbReference type="ARBA" id="ARBA00022989"/>
    </source>
</evidence>
<dbReference type="GO" id="GO:0022857">
    <property type="term" value="F:transmembrane transporter activity"/>
    <property type="evidence" value="ECO:0007669"/>
    <property type="project" value="InterPro"/>
</dbReference>
<evidence type="ECO:0000313" key="10">
    <source>
        <dbReference type="Proteomes" id="UP000295620"/>
    </source>
</evidence>
<dbReference type="PANTHER" id="PTHR30472:SF25">
    <property type="entry name" value="ABC TRANSPORTER PERMEASE PROTEIN MJ0876-RELATED"/>
    <property type="match status" value="1"/>
</dbReference>
<accession>A0A4R6SSH2</accession>
<keyword evidence="6 8" id="KW-1133">Transmembrane helix</keyword>
<evidence type="ECO:0000256" key="1">
    <source>
        <dbReference type="ARBA" id="ARBA00004651"/>
    </source>
</evidence>
<comment type="similarity">
    <text evidence="2">Belongs to the binding-protein-dependent transport system permease family. FecCD subfamily.</text>
</comment>
<feature type="transmembrane region" description="Helical" evidence="8">
    <location>
        <begin position="12"/>
        <end position="33"/>
    </location>
</feature>
<dbReference type="InterPro" id="IPR000522">
    <property type="entry name" value="ABC_transptr_permease_BtuC"/>
</dbReference>
<feature type="transmembrane region" description="Helical" evidence="8">
    <location>
        <begin position="296"/>
        <end position="316"/>
    </location>
</feature>
<keyword evidence="7 8" id="KW-0472">Membrane</keyword>
<organism evidence="9 10">
    <name type="scientific">Pedobacter metabolipauper</name>
    <dbReference type="NCBI Taxonomy" id="425513"/>
    <lineage>
        <taxon>Bacteria</taxon>
        <taxon>Pseudomonadati</taxon>
        <taxon>Bacteroidota</taxon>
        <taxon>Sphingobacteriia</taxon>
        <taxon>Sphingobacteriales</taxon>
        <taxon>Sphingobacteriaceae</taxon>
        <taxon>Pedobacter</taxon>
    </lineage>
</organism>
<dbReference type="EMBL" id="SNYC01000005">
    <property type="protein sequence ID" value="TDQ08247.1"/>
    <property type="molecule type" value="Genomic_DNA"/>
</dbReference>
<protein>
    <submittedName>
        <fullName evidence="9">Iron complex transport system permease protein</fullName>
    </submittedName>
</protein>
<evidence type="ECO:0000256" key="7">
    <source>
        <dbReference type="ARBA" id="ARBA00023136"/>
    </source>
</evidence>
<evidence type="ECO:0000256" key="5">
    <source>
        <dbReference type="ARBA" id="ARBA00022692"/>
    </source>
</evidence>
<evidence type="ECO:0000256" key="4">
    <source>
        <dbReference type="ARBA" id="ARBA00022475"/>
    </source>
</evidence>
<evidence type="ECO:0000256" key="3">
    <source>
        <dbReference type="ARBA" id="ARBA00022448"/>
    </source>
</evidence>
<dbReference type="GO" id="GO:0033214">
    <property type="term" value="P:siderophore-iron import into cell"/>
    <property type="evidence" value="ECO:0007669"/>
    <property type="project" value="TreeGrafter"/>
</dbReference>
<feature type="transmembrane region" description="Helical" evidence="8">
    <location>
        <begin position="207"/>
        <end position="229"/>
    </location>
</feature>
<dbReference type="Pfam" id="PF01032">
    <property type="entry name" value="FecCD"/>
    <property type="match status" value="1"/>
</dbReference>
<dbReference type="InterPro" id="IPR037294">
    <property type="entry name" value="ABC_BtuC-like"/>
</dbReference>
<evidence type="ECO:0000313" key="9">
    <source>
        <dbReference type="EMBL" id="TDQ08247.1"/>
    </source>
</evidence>
<dbReference type="Proteomes" id="UP000295620">
    <property type="component" value="Unassembled WGS sequence"/>
</dbReference>
<dbReference type="Gene3D" id="1.10.3470.10">
    <property type="entry name" value="ABC transporter involved in vitamin B12 uptake, BtuC"/>
    <property type="match status" value="1"/>
</dbReference>
<keyword evidence="3" id="KW-0813">Transport</keyword>
<comment type="subcellular location">
    <subcellularLocation>
        <location evidence="1">Cell membrane</location>
        <topology evidence="1">Multi-pass membrane protein</topology>
    </subcellularLocation>
</comment>
<reference evidence="9 10" key="1">
    <citation type="submission" date="2019-03" db="EMBL/GenBank/DDBJ databases">
        <title>Genomic Encyclopedia of Archaeal and Bacterial Type Strains, Phase II (KMG-II): from individual species to whole genera.</title>
        <authorList>
            <person name="Goeker M."/>
        </authorList>
    </citation>
    <scope>NUCLEOTIDE SEQUENCE [LARGE SCALE GENOMIC DNA]</scope>
    <source>
        <strain evidence="9 10">DSM 19035</strain>
    </source>
</reference>
<gene>
    <name evidence="9" type="ORF">ATK78_2755</name>
</gene>
<feature type="transmembrane region" description="Helical" evidence="8">
    <location>
        <begin position="69"/>
        <end position="89"/>
    </location>
</feature>
<dbReference type="OrthoDB" id="9811721at2"/>
<keyword evidence="10" id="KW-1185">Reference proteome</keyword>
<feature type="transmembrane region" description="Helical" evidence="8">
    <location>
        <begin position="131"/>
        <end position="152"/>
    </location>
</feature>
<proteinExistence type="inferred from homology"/>
<keyword evidence="4" id="KW-1003">Cell membrane</keyword>
<feature type="transmembrane region" description="Helical" evidence="8">
    <location>
        <begin position="323"/>
        <end position="344"/>
    </location>
</feature>
<evidence type="ECO:0000256" key="2">
    <source>
        <dbReference type="ARBA" id="ARBA00007935"/>
    </source>
</evidence>
<keyword evidence="5 8" id="KW-0812">Transmembrane</keyword>
<dbReference type="GO" id="GO:0005886">
    <property type="term" value="C:plasma membrane"/>
    <property type="evidence" value="ECO:0007669"/>
    <property type="project" value="UniProtKB-SubCell"/>
</dbReference>